<dbReference type="Gene3D" id="1.20.1270.70">
    <property type="entry name" value="Designed single chain three-helix bundle"/>
    <property type="match status" value="4"/>
</dbReference>
<dbReference type="InterPro" id="IPR015500">
    <property type="entry name" value="Peptidase_S8_subtilisin-rel"/>
</dbReference>
<feature type="active site" description="Charge relay system" evidence="10 11">
    <location>
        <position position="273"/>
    </location>
</feature>
<dbReference type="PROSITE" id="PS51892">
    <property type="entry name" value="SUBTILASE"/>
    <property type="match status" value="1"/>
</dbReference>
<feature type="compositionally biased region" description="Basic and acidic residues" evidence="14">
    <location>
        <begin position="2013"/>
        <end position="2027"/>
    </location>
</feature>
<dbReference type="PROSITE" id="PS00138">
    <property type="entry name" value="SUBTILASE_SER"/>
    <property type="match status" value="1"/>
</dbReference>
<feature type="active site" description="Charge relay system" evidence="10 11">
    <location>
        <position position="209"/>
    </location>
</feature>
<dbReference type="InterPro" id="IPR003137">
    <property type="entry name" value="PA_domain"/>
</dbReference>
<dbReference type="Gene3D" id="2.60.40.4070">
    <property type="match status" value="1"/>
</dbReference>
<evidence type="ECO:0000256" key="3">
    <source>
        <dbReference type="ARBA" id="ARBA00022525"/>
    </source>
</evidence>
<dbReference type="InterPro" id="IPR034216">
    <property type="entry name" value="C5a_Peptidase"/>
</dbReference>
<comment type="caution">
    <text evidence="17">The sequence shown here is derived from an EMBL/GenBank/DDBJ whole genome shotgun (WGS) entry which is preliminary data.</text>
</comment>
<evidence type="ECO:0000256" key="14">
    <source>
        <dbReference type="SAM" id="MobiDB-lite"/>
    </source>
</evidence>
<dbReference type="Pfam" id="PF06280">
    <property type="entry name" value="fn3_5"/>
    <property type="match status" value="1"/>
</dbReference>
<dbReference type="GO" id="GO:0006508">
    <property type="term" value="P:proteolysis"/>
    <property type="evidence" value="ECO:0007669"/>
    <property type="project" value="UniProtKB-KW"/>
</dbReference>
<gene>
    <name evidence="17" type="ORF">AYJ53_00385</name>
</gene>
<evidence type="ECO:0000256" key="12">
    <source>
        <dbReference type="RuleBase" id="RU003355"/>
    </source>
</evidence>
<dbReference type="Gene3D" id="2.60.40.1710">
    <property type="entry name" value="Subtilisin-like superfamily"/>
    <property type="match status" value="1"/>
</dbReference>
<dbReference type="Gene3D" id="3.40.50.200">
    <property type="entry name" value="Peptidase S8/S53 domain"/>
    <property type="match status" value="1"/>
</dbReference>
<evidence type="ECO:0000313" key="18">
    <source>
        <dbReference type="Proteomes" id="UP000070346"/>
    </source>
</evidence>
<keyword evidence="2" id="KW-0134">Cell wall</keyword>
<feature type="region of interest" description="Disordered" evidence="14">
    <location>
        <begin position="1998"/>
        <end position="2245"/>
    </location>
</feature>
<dbReference type="InterPro" id="IPR010435">
    <property type="entry name" value="C5a/SBT2-like_Fn3"/>
</dbReference>
<evidence type="ECO:0000256" key="6">
    <source>
        <dbReference type="ARBA" id="ARBA00022737"/>
    </source>
</evidence>
<dbReference type="Pfam" id="PF02225">
    <property type="entry name" value="PA"/>
    <property type="match status" value="1"/>
</dbReference>
<dbReference type="Pfam" id="PF05922">
    <property type="entry name" value="Inhibitor_I9"/>
    <property type="match status" value="1"/>
</dbReference>
<reference evidence="17 18" key="1">
    <citation type="submission" date="2016-02" db="EMBL/GenBank/DDBJ databases">
        <title>Complete Genome Sequences of Lactobacillus johnsonii Strain W1.</title>
        <authorList>
            <person name="Sun Y."/>
            <person name="Wu X."/>
        </authorList>
    </citation>
    <scope>NUCLEOTIDE SEQUENCE [LARGE SCALE GENOMIC DNA]</scope>
    <source>
        <strain evidence="17 18">W1</strain>
    </source>
</reference>
<keyword evidence="15" id="KW-0472">Membrane</keyword>
<name>A0A9X0LXR7_LACJH</name>
<keyword evidence="5" id="KW-0732">Signal</keyword>
<feature type="active site" description="Charge relay system" evidence="10 11">
    <location>
        <position position="613"/>
    </location>
</feature>
<proteinExistence type="inferred from homology"/>
<dbReference type="EMBL" id="LSNG01000030">
    <property type="protein sequence ID" value="KXN76217.1"/>
    <property type="molecule type" value="Genomic_DNA"/>
</dbReference>
<evidence type="ECO:0000256" key="11">
    <source>
        <dbReference type="PROSITE-ProRule" id="PRU01240"/>
    </source>
</evidence>
<evidence type="ECO:0000256" key="8">
    <source>
        <dbReference type="ARBA" id="ARBA00022825"/>
    </source>
</evidence>
<keyword evidence="15" id="KW-1133">Transmembrane helix</keyword>
<organism evidence="17 18">
    <name type="scientific">Lactobacillus johnsonii</name>
    <dbReference type="NCBI Taxonomy" id="33959"/>
    <lineage>
        <taxon>Bacteria</taxon>
        <taxon>Bacillati</taxon>
        <taxon>Bacillota</taxon>
        <taxon>Bacilli</taxon>
        <taxon>Lactobacillales</taxon>
        <taxon>Lactobacillaceae</taxon>
        <taxon>Lactobacillus</taxon>
    </lineage>
</organism>
<accession>A0A9X0LXR7</accession>
<feature type="transmembrane region" description="Helical" evidence="15">
    <location>
        <begin position="2248"/>
        <end position="2267"/>
    </location>
</feature>
<evidence type="ECO:0000256" key="2">
    <source>
        <dbReference type="ARBA" id="ARBA00022512"/>
    </source>
</evidence>
<evidence type="ECO:0000256" key="13">
    <source>
        <dbReference type="SAM" id="Coils"/>
    </source>
</evidence>
<dbReference type="PROSITE" id="PS00136">
    <property type="entry name" value="SUBTILASE_ASP"/>
    <property type="match status" value="1"/>
</dbReference>
<evidence type="ECO:0000256" key="7">
    <source>
        <dbReference type="ARBA" id="ARBA00022801"/>
    </source>
</evidence>
<evidence type="ECO:0000256" key="5">
    <source>
        <dbReference type="ARBA" id="ARBA00022729"/>
    </source>
</evidence>
<dbReference type="InterPro" id="IPR023828">
    <property type="entry name" value="Peptidase_S8_Ser-AS"/>
</dbReference>
<dbReference type="InterPro" id="IPR036852">
    <property type="entry name" value="Peptidase_S8/S53_dom_sf"/>
</dbReference>
<keyword evidence="4 11" id="KW-0645">Protease</keyword>
<dbReference type="InterPro" id="IPR022398">
    <property type="entry name" value="Peptidase_S8_His-AS"/>
</dbReference>
<dbReference type="InterPro" id="IPR046450">
    <property type="entry name" value="PA_dom_sf"/>
</dbReference>
<dbReference type="SUPFAM" id="SSF52743">
    <property type="entry name" value="Subtilisin-like"/>
    <property type="match status" value="1"/>
</dbReference>
<protein>
    <submittedName>
        <fullName evidence="17">Peptidase S8</fullName>
    </submittedName>
</protein>
<dbReference type="PROSITE" id="PS50847">
    <property type="entry name" value="GRAM_POS_ANCHORING"/>
    <property type="match status" value="1"/>
</dbReference>
<evidence type="ECO:0000256" key="4">
    <source>
        <dbReference type="ARBA" id="ARBA00022670"/>
    </source>
</evidence>
<feature type="domain" description="Gram-positive cocci surface proteins LPxTG" evidence="16">
    <location>
        <begin position="2239"/>
        <end position="2273"/>
    </location>
</feature>
<dbReference type="PRINTS" id="PR00723">
    <property type="entry name" value="SUBTILISIN"/>
</dbReference>
<evidence type="ECO:0000313" key="17">
    <source>
        <dbReference type="EMBL" id="KXN76217.1"/>
    </source>
</evidence>
<evidence type="ECO:0000256" key="9">
    <source>
        <dbReference type="ARBA" id="ARBA00023088"/>
    </source>
</evidence>
<dbReference type="Gene3D" id="2.60.40.10">
    <property type="entry name" value="Immunoglobulins"/>
    <property type="match status" value="2"/>
</dbReference>
<feature type="region of interest" description="Disordered" evidence="14">
    <location>
        <begin position="1835"/>
        <end position="1929"/>
    </location>
</feature>
<dbReference type="Gene3D" id="1.20.1270.90">
    <property type="entry name" value="AF1782-like"/>
    <property type="match status" value="1"/>
</dbReference>
<dbReference type="GO" id="GO:0004252">
    <property type="term" value="F:serine-type endopeptidase activity"/>
    <property type="evidence" value="ECO:0007669"/>
    <property type="project" value="UniProtKB-UniRule"/>
</dbReference>
<feature type="coiled-coil region" evidence="13">
    <location>
        <begin position="1623"/>
        <end position="1695"/>
    </location>
</feature>
<feature type="compositionally biased region" description="Low complexity" evidence="14">
    <location>
        <begin position="2222"/>
        <end position="2237"/>
    </location>
</feature>
<evidence type="ECO:0000256" key="1">
    <source>
        <dbReference type="ARBA" id="ARBA00011073"/>
    </source>
</evidence>
<comment type="similarity">
    <text evidence="1 11 12">Belongs to the peptidase S8 family.</text>
</comment>
<dbReference type="InterPro" id="IPR010259">
    <property type="entry name" value="S8pro/Inhibitor_I9"/>
</dbReference>
<evidence type="ECO:0000259" key="16">
    <source>
        <dbReference type="PROSITE" id="PS50847"/>
    </source>
</evidence>
<keyword evidence="6" id="KW-0677">Repeat</keyword>
<feature type="compositionally biased region" description="Basic and acidic residues" evidence="14">
    <location>
        <begin position="2034"/>
        <end position="2052"/>
    </location>
</feature>
<dbReference type="Pfam" id="PF07554">
    <property type="entry name" value="FIVAR"/>
    <property type="match status" value="5"/>
</dbReference>
<dbReference type="Proteomes" id="UP000070346">
    <property type="component" value="Unassembled WGS sequence"/>
</dbReference>
<keyword evidence="8 11" id="KW-0720">Serine protease</keyword>
<feature type="compositionally biased region" description="Basic and acidic residues" evidence="14">
    <location>
        <begin position="1780"/>
        <end position="1792"/>
    </location>
</feature>
<feature type="region of interest" description="Disordered" evidence="14">
    <location>
        <begin position="372"/>
        <end position="394"/>
    </location>
</feature>
<keyword evidence="9" id="KW-0572">Peptidoglycan-anchor</keyword>
<dbReference type="SUPFAM" id="SSF52025">
    <property type="entry name" value="PA domain"/>
    <property type="match status" value="1"/>
</dbReference>
<dbReference type="InterPro" id="IPR019931">
    <property type="entry name" value="LPXTG_anchor"/>
</dbReference>
<evidence type="ECO:0000256" key="10">
    <source>
        <dbReference type="PIRSR" id="PIRSR615500-1"/>
    </source>
</evidence>
<keyword evidence="15" id="KW-0812">Transmembrane</keyword>
<feature type="region of interest" description="Disordered" evidence="14">
    <location>
        <begin position="1780"/>
        <end position="1799"/>
    </location>
</feature>
<keyword evidence="7 11" id="KW-0378">Hydrolase</keyword>
<feature type="compositionally biased region" description="Basic and acidic residues" evidence="14">
    <location>
        <begin position="2141"/>
        <end position="2185"/>
    </location>
</feature>
<dbReference type="PANTHER" id="PTHR43399:SF4">
    <property type="entry name" value="CELL WALL-ASSOCIATED PROTEASE"/>
    <property type="match status" value="1"/>
</dbReference>
<dbReference type="Pfam" id="PF00082">
    <property type="entry name" value="Peptidase_S8"/>
    <property type="match status" value="1"/>
</dbReference>
<keyword evidence="3" id="KW-0964">Secreted</keyword>
<dbReference type="InterPro" id="IPR000209">
    <property type="entry name" value="Peptidase_S8/S53_dom"/>
</dbReference>
<keyword evidence="13" id="KW-0175">Coiled coil</keyword>
<dbReference type="Gene3D" id="3.50.30.30">
    <property type="match status" value="1"/>
</dbReference>
<dbReference type="InterPro" id="IPR013783">
    <property type="entry name" value="Ig-like_fold"/>
</dbReference>
<dbReference type="GO" id="GO:0016020">
    <property type="term" value="C:membrane"/>
    <property type="evidence" value="ECO:0007669"/>
    <property type="project" value="InterPro"/>
</dbReference>
<dbReference type="PANTHER" id="PTHR43399">
    <property type="entry name" value="SUBTILISIN-RELATED"/>
    <property type="match status" value="1"/>
</dbReference>
<dbReference type="CDD" id="cd07475">
    <property type="entry name" value="Peptidases_S8_C5a_Peptidase"/>
    <property type="match status" value="1"/>
</dbReference>
<sequence length="2273" mass="247169">MKKKREKYTWLLLSTALITSGQILGGGEQIVKASVESQTNSVKKSKTAVEHSTTALSRQAVEAQLAAQGVNFERLTPEEQQEVYVDVIVQLEALPASENGSIDSQTASRAEIEQASNKVIAAQSGIKDEVQKITNQAIDKSYGYVVNGFATKAKVGDIKKLREIKGVKSVTLAKVYFAADTSANNMANVSTVWSNYQYKGEGTVVSIIDTGIDPNHKDLRLSDESKAKLTAKDIDGFTENSGYGRYFTSKVPFGHNYSDNNDIITDDNPKEQHGMHVAGIVGANGTGTNPATSVVGVAPEAQLLAMKAFSNSDSSASTDSTSVIGAVDDSAKLGADVLNMSLGSVSGEQTEDDPEIAAVEKAVKHGTAAVISAGNSGTSTSDQEGNNKDFYGNPDMETIGSPGTSRGATTVASAENTKVTTDGMTISAASGEKLFGPAVTQLSPNTDLSAFDNKKFYLVKDAAGKLGVGTPDQYTDDVKGKIAVVARGAITFTDKQKYAQEAGAAGLLIINNAGGNTPLTSVLYNEGFPTAGLSTDDGKKLVDYLESHPDEALQVNIAVQPLNNVVREEDLMSDFTSYGPVSNLAFKPDITAPGGNIWSLQNNNGYTNMSGTSMASPFIAGSQALLVQAMNDKNGKFYELYQKMPKSERAALIKNIQMNTTNIEVDLDHDSVIESPRRQGAGLVNVEAAINAILHNPSTVSGGNGYPGVELKDFKDRKHQFTLKFTNRTNKEIEYSLNSNGKFSDIYTSATDSKTGKLFEKKIEDATLTPDEKIIVPANSTKEVGVTLSLPDNFKENQYVEGFMTFTGSDNSHLKIPYMGFFGDWTEPAIFDGLNGLAFNPKNNNLGTIITAGNKDGAIGYAGLSQDDAGNYHIDPDAIALSTADGASVSWLKPQYFLFRNANDVKAEILNQDGEVINTLASLAHVTKSYWAASSQRYAKFNYVPAWDGTYFNQQTNKTEKVPDGTYTYRVTGTVDGTNKQQHYDIKVKVDSVKPEVKNLKLGSHKDQNGKVSYVLKAEAKDNFSGLNGQANTYVNGELSRNVSYDIVGSTNSGYQKIEIPLSDEQVRTLEAGKNDLSIAVFDNATNAGTTSGVANKPGEINFGLIIDKNLPSKITTLSDAYDASDNSYTISGTYPEKVYGTYTDKDGKEHELKISYDESSERFVTTLPLSVSDYDTQVKFYADEEHETLITQKDIKVSLVPAKIESLKIDNQETYAGDGEVKLSQTSEDTVEVSGKVSADADKVAVKINDKTYSAKPNSKHEFTVKVPVSYGENVMNIVVSDEDGNSSSVKQIVKSSDRGKTVVSAKDVTFDNGIKFGTTSVNTETENYDPKTGKLTLTGKVNRPTTTVRIGDHTVKVKADGTFKLVLDLGKHGAKVFPVLIGDTTVNDTVQERLTFYVDSNNPELTLNQEKDQSGYVPVYTNKEEFKLQGTISDDYPYYSLLINDNNVDANWDDVDYNGNKNLKKSFSHSVKLKEGKNTFNVVVVDNNDNRSEVQTLVVYYKKAQKLASPQITATTASDKKSVTVTGKAKDGNVLYSTDNGNKYNVLPEDGVTVKNNGKLLFKTVDKYGNESEVVEYDVKTIGKEESTVDKSVAQARKDLRKKLDQARALGNTGKYTHESAKKLAQARQEASKALKDKNATLQELKQASEQLEEAIKNLVEKPVDQNKDKDKVEDKDSQVNALKEKLEETVKAGEKFDKDKYTDDSVEKVTKALDEAKVVLANKDANSTDVQDAIDSIVNATKSLKEKQVSPEKTTQQEDTPKENKDTEEVLAAKNALKEKADKLSHLDTTKYTSESAENLSNALKKVNQVLTNKDANKAQVQEALDSLSQAEKDLVEKTESNKDVETAKEQLREELNKHKDEDKSQYTDDSAKVKDNAEKTAEGVLDSKDAQADEVNKAKDSLVEAEKGLVKKEENKPAESDTQEVDKAREALEQEVNKNANVNLDGYTPESQDKFKEILNGVRDVLNDKNASASSLEKAEKVLETATGVLTQVEHQVELPKVEQPVVTPEKKQTEQEEAKKSESSSVSTSKDEVKEPEEKKQDAHSVSDKGTGTSVEKKGQTPADALSQVEHQAELSKTEQEEAKKSESHSVSASKDEVKEAEEKKQDAHSVSDKGTGTSVEKKGQTPADAPSQVEHQAELSKNEQRAKKSESHFASTSKDEVKEPEEKKQDAESVSDKESSTLVGKKHQVARSAQESSKKNADNKVPTHKNSNKAQNTTNSSTRSTKSSNNKELPKTGERETFFGLLVTGITALFASLGTVLRIKNKK</sequence>
<feature type="region of interest" description="Disordered" evidence="14">
    <location>
        <begin position="1746"/>
        <end position="1770"/>
    </location>
</feature>
<dbReference type="PROSITE" id="PS00137">
    <property type="entry name" value="SUBTILASE_HIS"/>
    <property type="match status" value="1"/>
</dbReference>
<dbReference type="InterPro" id="IPR051048">
    <property type="entry name" value="Peptidase_S8/S53_subtilisin"/>
</dbReference>
<dbReference type="RefSeq" id="WP_061400318.1">
    <property type="nucleotide sequence ID" value="NZ_LSNG01000030.1"/>
</dbReference>
<feature type="compositionally biased region" description="Basic and acidic residues" evidence="14">
    <location>
        <begin position="2076"/>
        <end position="2117"/>
    </location>
</feature>
<evidence type="ECO:0000256" key="15">
    <source>
        <dbReference type="SAM" id="Phobius"/>
    </source>
</evidence>
<dbReference type="InterPro" id="IPR023827">
    <property type="entry name" value="Peptidase_S8_Asp-AS"/>
</dbReference>
<feature type="compositionally biased region" description="Polar residues" evidence="14">
    <location>
        <begin position="373"/>
        <end position="384"/>
    </location>
</feature>